<keyword evidence="2" id="KW-1185">Reference proteome</keyword>
<accession>A0A812CKC5</accession>
<evidence type="ECO:0000313" key="2">
    <source>
        <dbReference type="Proteomes" id="UP000597762"/>
    </source>
</evidence>
<sequence>MNFLYIYQSVPVIPPVRLCVSRYLSFRPSRSVMCFSRYLSFRPSLGTQVCHSARLSVPVIPPVSRYLSFRPSLGTCHSARLSVPVIPPVSRYLSFRPSLGTCHSARLSVPVILPVGTCHRYLRPSLGTCHSARLSVPVIPPVSRYLSFRTCIGTCLRPFVVSRYLSFYARPSFCPSVCLSVYPYLCLFIRTCYFDRRSLCPFISASLSLRPYQ</sequence>
<gene>
    <name evidence="1" type="ORF">SPHA_40695</name>
</gene>
<dbReference type="EMBL" id="CAHIKZ030001931">
    <property type="protein sequence ID" value="CAE1277512.1"/>
    <property type="molecule type" value="Genomic_DNA"/>
</dbReference>
<organism evidence="1 2">
    <name type="scientific">Acanthosepion pharaonis</name>
    <name type="common">Pharaoh cuttlefish</name>
    <name type="synonym">Sepia pharaonis</name>
    <dbReference type="NCBI Taxonomy" id="158019"/>
    <lineage>
        <taxon>Eukaryota</taxon>
        <taxon>Metazoa</taxon>
        <taxon>Spiralia</taxon>
        <taxon>Lophotrochozoa</taxon>
        <taxon>Mollusca</taxon>
        <taxon>Cephalopoda</taxon>
        <taxon>Coleoidea</taxon>
        <taxon>Decapodiformes</taxon>
        <taxon>Sepiida</taxon>
        <taxon>Sepiina</taxon>
        <taxon>Sepiidae</taxon>
        <taxon>Acanthosepion</taxon>
    </lineage>
</organism>
<name>A0A812CKC5_ACAPH</name>
<comment type="caution">
    <text evidence="1">The sequence shown here is derived from an EMBL/GenBank/DDBJ whole genome shotgun (WGS) entry which is preliminary data.</text>
</comment>
<protein>
    <submittedName>
        <fullName evidence="1">Uncharacterized protein</fullName>
    </submittedName>
</protein>
<proteinExistence type="predicted"/>
<dbReference type="AlphaFoldDB" id="A0A812CKC5"/>
<evidence type="ECO:0000313" key="1">
    <source>
        <dbReference type="EMBL" id="CAE1277512.1"/>
    </source>
</evidence>
<reference evidence="1" key="1">
    <citation type="submission" date="2021-01" db="EMBL/GenBank/DDBJ databases">
        <authorList>
            <person name="Li R."/>
            <person name="Bekaert M."/>
        </authorList>
    </citation>
    <scope>NUCLEOTIDE SEQUENCE</scope>
    <source>
        <strain evidence="1">Farmed</strain>
    </source>
</reference>
<dbReference type="Proteomes" id="UP000597762">
    <property type="component" value="Unassembled WGS sequence"/>
</dbReference>